<name>A0A235FDI9_9BACL</name>
<evidence type="ECO:0000313" key="3">
    <source>
        <dbReference type="EMBL" id="OYD59381.1"/>
    </source>
</evidence>
<dbReference type="PANTHER" id="PTHR46558">
    <property type="entry name" value="TRACRIPTIONAL REGULATORY PROTEIN-RELATED-RELATED"/>
    <property type="match status" value="1"/>
</dbReference>
<dbReference type="InterPro" id="IPR010982">
    <property type="entry name" value="Lambda_DNA-bd_dom_sf"/>
</dbReference>
<comment type="caution">
    <text evidence="3">The sequence shown here is derived from an EMBL/GenBank/DDBJ whole genome shotgun (WGS) entry which is preliminary data.</text>
</comment>
<dbReference type="AlphaFoldDB" id="A0A235FDI9"/>
<dbReference type="InterPro" id="IPR001387">
    <property type="entry name" value="Cro/C1-type_HTH"/>
</dbReference>
<evidence type="ECO:0000313" key="4">
    <source>
        <dbReference type="Proteomes" id="UP000215059"/>
    </source>
</evidence>
<reference evidence="3 4" key="1">
    <citation type="submission" date="2017-07" db="EMBL/GenBank/DDBJ databases">
        <title>Fictibacillus sp. nov. GDSW-R2A3 Genome sequencing and assembly.</title>
        <authorList>
            <person name="Mayilraj S."/>
        </authorList>
    </citation>
    <scope>NUCLEOTIDE SEQUENCE [LARGE SCALE GENOMIC DNA]</scope>
    <source>
        <strain evidence="3 4">GDSW-R2A3</strain>
    </source>
</reference>
<dbReference type="PROSITE" id="PS50943">
    <property type="entry name" value="HTH_CROC1"/>
    <property type="match status" value="1"/>
</dbReference>
<evidence type="ECO:0000256" key="1">
    <source>
        <dbReference type="ARBA" id="ARBA00023125"/>
    </source>
</evidence>
<gene>
    <name evidence="3" type="ORF">CGZ90_05690</name>
</gene>
<dbReference type="PANTHER" id="PTHR46558:SF4">
    <property type="entry name" value="DNA-BIDING PHAGE PROTEIN"/>
    <property type="match status" value="1"/>
</dbReference>
<protein>
    <submittedName>
        <fullName evidence="3">Transcriptional regulator</fullName>
    </submittedName>
</protein>
<dbReference type="RefSeq" id="WP_094251342.1">
    <property type="nucleotide sequence ID" value="NZ_JBHLXL010000001.1"/>
</dbReference>
<sequence length="69" mass="8051">MKLKNNLHVLRAEQKWTQQYVAEQLGVSRQTINSLEANKYNPSLILAFQIARLFGKEVTDIFSIEEEEK</sequence>
<dbReference type="OrthoDB" id="9808239at2"/>
<dbReference type="GO" id="GO:0003677">
    <property type="term" value="F:DNA binding"/>
    <property type="evidence" value="ECO:0007669"/>
    <property type="project" value="UniProtKB-KW"/>
</dbReference>
<dbReference type="Pfam" id="PF01381">
    <property type="entry name" value="HTH_3"/>
    <property type="match status" value="1"/>
</dbReference>
<dbReference type="SMART" id="SM00530">
    <property type="entry name" value="HTH_XRE"/>
    <property type="match status" value="1"/>
</dbReference>
<dbReference type="Proteomes" id="UP000215059">
    <property type="component" value="Unassembled WGS sequence"/>
</dbReference>
<dbReference type="Gene3D" id="1.10.260.40">
    <property type="entry name" value="lambda repressor-like DNA-binding domains"/>
    <property type="match status" value="1"/>
</dbReference>
<keyword evidence="4" id="KW-1185">Reference proteome</keyword>
<feature type="domain" description="HTH cro/C1-type" evidence="2">
    <location>
        <begin position="7"/>
        <end position="61"/>
    </location>
</feature>
<evidence type="ECO:0000259" key="2">
    <source>
        <dbReference type="PROSITE" id="PS50943"/>
    </source>
</evidence>
<proteinExistence type="predicted"/>
<keyword evidence="1" id="KW-0238">DNA-binding</keyword>
<organism evidence="3 4">
    <name type="scientific">Fictibacillus aquaticus</name>
    <dbReference type="NCBI Taxonomy" id="2021314"/>
    <lineage>
        <taxon>Bacteria</taxon>
        <taxon>Bacillati</taxon>
        <taxon>Bacillota</taxon>
        <taxon>Bacilli</taxon>
        <taxon>Bacillales</taxon>
        <taxon>Fictibacillaceae</taxon>
        <taxon>Fictibacillus</taxon>
    </lineage>
</organism>
<accession>A0A235FDI9</accession>
<dbReference type="CDD" id="cd00093">
    <property type="entry name" value="HTH_XRE"/>
    <property type="match status" value="1"/>
</dbReference>
<dbReference type="SUPFAM" id="SSF47413">
    <property type="entry name" value="lambda repressor-like DNA-binding domains"/>
    <property type="match status" value="1"/>
</dbReference>
<dbReference type="EMBL" id="NOII01000001">
    <property type="protein sequence ID" value="OYD59381.1"/>
    <property type="molecule type" value="Genomic_DNA"/>
</dbReference>